<keyword evidence="2" id="KW-1185">Reference proteome</keyword>
<protein>
    <submittedName>
        <fullName evidence="1">Phytanoyl-CoA dioxygenase (PhyH)</fullName>
    </submittedName>
</protein>
<gene>
    <name evidence="1" type="ORF">SAMN04489717_1590</name>
</gene>
<evidence type="ECO:0000313" key="2">
    <source>
        <dbReference type="Proteomes" id="UP000198983"/>
    </source>
</evidence>
<dbReference type="EMBL" id="LT629732">
    <property type="protein sequence ID" value="SDS08990.1"/>
    <property type="molecule type" value="Genomic_DNA"/>
</dbReference>
<evidence type="ECO:0000313" key="1">
    <source>
        <dbReference type="EMBL" id="SDS08990.1"/>
    </source>
</evidence>
<sequence>MTTVANADVVSPSDEALTRQERDYLFDVNGYRVLRGALSGDQLQAINAWVDAQDPSALRPGEWIGDVEVHTYGAEDGVNFQNIIEGGPAFEELIDHPSWIDEVRRYIISGAHQHLRIDECFLNVRRSGGYIPIHSGGDNVRFTGLFRWHNGNWAVGQINVLMALTDIGYGDGATTIVPGSHKAHSVHPHSNWSAGHSADQAIGMREVHLRAGDAVMFTDGICHGSMPRTNPGERRVLIYRYAPHLLAPRMNYLPSEELMARLSPVRRAIVMPTAPRMRPGRTLAAEAFPHNAVGG</sequence>
<proteinExistence type="predicted"/>
<keyword evidence="1" id="KW-0560">Oxidoreductase</keyword>
<name>A0A1H1PD13_9ACTN</name>
<dbReference type="Pfam" id="PF05721">
    <property type="entry name" value="PhyH"/>
    <property type="match status" value="1"/>
</dbReference>
<dbReference type="SUPFAM" id="SSF51197">
    <property type="entry name" value="Clavaminate synthase-like"/>
    <property type="match status" value="1"/>
</dbReference>
<dbReference type="Proteomes" id="UP000198983">
    <property type="component" value="Chromosome I"/>
</dbReference>
<accession>A0A1H1PD13</accession>
<dbReference type="AlphaFoldDB" id="A0A1H1PD13"/>
<keyword evidence="1" id="KW-0223">Dioxygenase</keyword>
<dbReference type="Gene3D" id="2.60.120.620">
    <property type="entry name" value="q2cbj1_9rhob like domain"/>
    <property type="match status" value="1"/>
</dbReference>
<reference evidence="1 2" key="1">
    <citation type="submission" date="2016-10" db="EMBL/GenBank/DDBJ databases">
        <authorList>
            <person name="de Groot N.N."/>
        </authorList>
    </citation>
    <scope>NUCLEOTIDE SEQUENCE [LARGE SCALE GENOMIC DNA]</scope>
    <source>
        <strain evidence="1 2">DSM 22024</strain>
    </source>
</reference>
<dbReference type="RefSeq" id="WP_092651965.1">
    <property type="nucleotide sequence ID" value="NZ_LT629732.1"/>
</dbReference>
<dbReference type="OrthoDB" id="9796766at2"/>
<organism evidence="1 2">
    <name type="scientific">Actinopolymorpha singaporensis</name>
    <dbReference type="NCBI Taxonomy" id="117157"/>
    <lineage>
        <taxon>Bacteria</taxon>
        <taxon>Bacillati</taxon>
        <taxon>Actinomycetota</taxon>
        <taxon>Actinomycetes</taxon>
        <taxon>Propionibacteriales</taxon>
        <taxon>Actinopolymorphaceae</taxon>
        <taxon>Actinopolymorpha</taxon>
    </lineage>
</organism>
<dbReference type="GO" id="GO:0016706">
    <property type="term" value="F:2-oxoglutarate-dependent dioxygenase activity"/>
    <property type="evidence" value="ECO:0007669"/>
    <property type="project" value="UniProtKB-ARBA"/>
</dbReference>
<dbReference type="InterPro" id="IPR008775">
    <property type="entry name" value="Phytyl_CoA_dOase-like"/>
</dbReference>